<dbReference type="EMBL" id="BGPR01033169">
    <property type="protein sequence ID" value="GBO07012.1"/>
    <property type="molecule type" value="Genomic_DNA"/>
</dbReference>
<dbReference type="AlphaFoldDB" id="A0A4Y2U333"/>
<evidence type="ECO:0000313" key="1">
    <source>
        <dbReference type="EMBL" id="GBO07012.1"/>
    </source>
</evidence>
<name>A0A4Y2U333_ARAVE</name>
<protein>
    <submittedName>
        <fullName evidence="1">Uncharacterized protein</fullName>
    </submittedName>
</protein>
<dbReference type="Proteomes" id="UP000499080">
    <property type="component" value="Unassembled WGS sequence"/>
</dbReference>
<keyword evidence="2" id="KW-1185">Reference proteome</keyword>
<evidence type="ECO:0000313" key="2">
    <source>
        <dbReference type="Proteomes" id="UP000499080"/>
    </source>
</evidence>
<reference evidence="1 2" key="1">
    <citation type="journal article" date="2019" name="Sci. Rep.">
        <title>Orb-weaving spider Araneus ventricosus genome elucidates the spidroin gene catalogue.</title>
        <authorList>
            <person name="Kono N."/>
            <person name="Nakamura H."/>
            <person name="Ohtoshi R."/>
            <person name="Moran D.A.P."/>
            <person name="Shinohara A."/>
            <person name="Yoshida Y."/>
            <person name="Fujiwara M."/>
            <person name="Mori M."/>
            <person name="Tomita M."/>
            <person name="Arakawa K."/>
        </authorList>
    </citation>
    <scope>NUCLEOTIDE SEQUENCE [LARGE SCALE GENOMIC DNA]</scope>
</reference>
<sequence>MTFYYSINNMRIAEELTRNNEIEIVEMRRFVKTNNSRDITCSKASNWNSLPGYMKADMVHQSKIQSFVDRFNGPGSFPPLLYPRGMEAFAYRSSSKLNKDKSKINSMVTNCPLPLFFS</sequence>
<organism evidence="1 2">
    <name type="scientific">Araneus ventricosus</name>
    <name type="common">Orbweaver spider</name>
    <name type="synonym">Epeira ventricosa</name>
    <dbReference type="NCBI Taxonomy" id="182803"/>
    <lineage>
        <taxon>Eukaryota</taxon>
        <taxon>Metazoa</taxon>
        <taxon>Ecdysozoa</taxon>
        <taxon>Arthropoda</taxon>
        <taxon>Chelicerata</taxon>
        <taxon>Arachnida</taxon>
        <taxon>Araneae</taxon>
        <taxon>Araneomorphae</taxon>
        <taxon>Entelegynae</taxon>
        <taxon>Araneoidea</taxon>
        <taxon>Araneidae</taxon>
        <taxon>Araneus</taxon>
    </lineage>
</organism>
<proteinExistence type="predicted"/>
<accession>A0A4Y2U333</accession>
<comment type="caution">
    <text evidence="1">The sequence shown here is derived from an EMBL/GenBank/DDBJ whole genome shotgun (WGS) entry which is preliminary data.</text>
</comment>
<gene>
    <name evidence="1" type="ORF">AVEN_105375_1</name>
</gene>